<gene>
    <name evidence="1" type="ORF">MAMP_00615</name>
</gene>
<name>F5T388_9GAMM</name>
<sequence>MSEQGLKLTPLKIRAYLLYKKQLNSQASGHPAHSSLLSIFYDVCLWHTSHYFENSSHCHNPSLS</sequence>
<protein>
    <submittedName>
        <fullName evidence="1">Uncharacterized protein</fullName>
    </submittedName>
</protein>
<proteinExistence type="predicted"/>
<keyword evidence="2" id="KW-1185">Reference proteome</keyword>
<accession>F5T388</accession>
<organism evidence="1 2">
    <name type="scientific">Methylophaga aminisulfidivorans MP</name>
    <dbReference type="NCBI Taxonomy" id="1026882"/>
    <lineage>
        <taxon>Bacteria</taxon>
        <taxon>Pseudomonadati</taxon>
        <taxon>Pseudomonadota</taxon>
        <taxon>Gammaproteobacteria</taxon>
        <taxon>Thiotrichales</taxon>
        <taxon>Piscirickettsiaceae</taxon>
        <taxon>Methylophaga</taxon>
    </lineage>
</organism>
<dbReference type="EMBL" id="AFIG01000003">
    <property type="protein sequence ID" value="EGL53217.1"/>
    <property type="molecule type" value="Genomic_DNA"/>
</dbReference>
<dbReference type="Proteomes" id="UP000003544">
    <property type="component" value="Unassembled WGS sequence"/>
</dbReference>
<dbReference type="AlphaFoldDB" id="F5T388"/>
<evidence type="ECO:0000313" key="2">
    <source>
        <dbReference type="Proteomes" id="UP000003544"/>
    </source>
</evidence>
<dbReference type="STRING" id="1026882.MAMP_00615"/>
<evidence type="ECO:0000313" key="1">
    <source>
        <dbReference type="EMBL" id="EGL53217.1"/>
    </source>
</evidence>
<reference evidence="1 2" key="1">
    <citation type="journal article" date="2011" name="J. Bacteriol.">
        <title>Draft genome sequence of Methylophaga aminisulfidivorans MP T.</title>
        <authorList>
            <person name="Han G.H."/>
            <person name="Kim W."/>
            <person name="Chun J."/>
            <person name="Kim S.W."/>
        </authorList>
    </citation>
    <scope>NUCLEOTIDE SEQUENCE [LARGE SCALE GENOMIC DNA]</scope>
    <source>
        <strain evidence="2">MP(T)</strain>
    </source>
</reference>
<comment type="caution">
    <text evidence="1">The sequence shown here is derived from an EMBL/GenBank/DDBJ whole genome shotgun (WGS) entry which is preliminary data.</text>
</comment>